<accession>A0AA88PJP3</accession>
<dbReference type="Proteomes" id="UP001187343">
    <property type="component" value="Unassembled WGS sequence"/>
</dbReference>
<comment type="caution">
    <text evidence="1">The sequence shown here is derived from an EMBL/GenBank/DDBJ whole genome shotgun (WGS) entry which is preliminary data.</text>
</comment>
<evidence type="ECO:0000313" key="2">
    <source>
        <dbReference type="Proteomes" id="UP001187343"/>
    </source>
</evidence>
<reference evidence="1" key="1">
    <citation type="submission" date="2023-08" db="EMBL/GenBank/DDBJ databases">
        <title>Chromosome-level Genome Assembly of mud carp (Cirrhinus molitorella).</title>
        <authorList>
            <person name="Liu H."/>
        </authorList>
    </citation>
    <scope>NUCLEOTIDE SEQUENCE</scope>
    <source>
        <strain evidence="1">Prfri</strain>
        <tissue evidence="1">Muscle</tissue>
    </source>
</reference>
<keyword evidence="2" id="KW-1185">Reference proteome</keyword>
<sequence length="101" mass="12023">MFCGVDLINATTWLDDAVKKKHFKHREERKSYGFRMRVLFRRLRREAVPHVRDAQQRTEEQPEHLLKRLAEDREEDQDAFDVLPTAGDTGIWNIISEKCNI</sequence>
<protein>
    <submittedName>
        <fullName evidence="1">Uncharacterized protein</fullName>
    </submittedName>
</protein>
<proteinExistence type="predicted"/>
<gene>
    <name evidence="1" type="ORF">Q8A67_016222</name>
</gene>
<organism evidence="1 2">
    <name type="scientific">Cirrhinus molitorella</name>
    <name type="common">mud carp</name>
    <dbReference type="NCBI Taxonomy" id="172907"/>
    <lineage>
        <taxon>Eukaryota</taxon>
        <taxon>Metazoa</taxon>
        <taxon>Chordata</taxon>
        <taxon>Craniata</taxon>
        <taxon>Vertebrata</taxon>
        <taxon>Euteleostomi</taxon>
        <taxon>Actinopterygii</taxon>
        <taxon>Neopterygii</taxon>
        <taxon>Teleostei</taxon>
        <taxon>Ostariophysi</taxon>
        <taxon>Cypriniformes</taxon>
        <taxon>Cyprinidae</taxon>
        <taxon>Labeoninae</taxon>
        <taxon>Labeonini</taxon>
        <taxon>Cirrhinus</taxon>
    </lineage>
</organism>
<dbReference type="EMBL" id="JAUYZG010000016">
    <property type="protein sequence ID" value="KAK2885385.1"/>
    <property type="molecule type" value="Genomic_DNA"/>
</dbReference>
<dbReference type="AlphaFoldDB" id="A0AA88PJP3"/>
<evidence type="ECO:0000313" key="1">
    <source>
        <dbReference type="EMBL" id="KAK2885385.1"/>
    </source>
</evidence>
<name>A0AA88PJP3_9TELE</name>